<reference evidence="1 2" key="1">
    <citation type="journal article" date="2010" name="PLoS ONE">
        <title>Genome erosion in a nitrogen-fixing vertically transmitted endosymbiotic multicellular cyanobacterium.</title>
        <authorList>
            <person name="Ran L."/>
            <person name="Larsson J."/>
            <person name="Vigil-Stenman T."/>
            <person name="Nylander J.A."/>
            <person name="Ininbergs K."/>
            <person name="Zheng W.W."/>
            <person name="Lapidus A."/>
            <person name="Lowry S."/>
            <person name="Haselkorn R."/>
            <person name="Bergman B."/>
        </authorList>
    </citation>
    <scope>NUCLEOTIDE SEQUENCE [LARGE SCALE GENOMIC DNA]</scope>
    <source>
        <strain evidence="1 2">0708</strain>
    </source>
</reference>
<dbReference type="HOGENOM" id="CLU_2106433_0_0_3"/>
<evidence type="ECO:0000313" key="2">
    <source>
        <dbReference type="Proteomes" id="UP000001511"/>
    </source>
</evidence>
<dbReference type="AlphaFoldDB" id="D7E3X8"/>
<evidence type="ECO:0000313" key="1">
    <source>
        <dbReference type="EMBL" id="ADI63646.1"/>
    </source>
</evidence>
<keyword evidence="2" id="KW-1185">Reference proteome</keyword>
<sequence>MPVLGLASAHFLPHLTKSRCSPGWFRRGVLDGLNSTRRRKWHSYQQLSSLLVIYTQSRIYYAGSGIDWISKRQVICCPSISNLSKLCFFMPHIYRGVSFLVPFSIPNRDLVELQF</sequence>
<name>D7E3X8_NOSA0</name>
<accession>D7E3X8</accession>
<organism evidence="1 2">
    <name type="scientific">Nostoc azollae (strain 0708)</name>
    <name type="common">Anabaena azollae (strain 0708)</name>
    <dbReference type="NCBI Taxonomy" id="551115"/>
    <lineage>
        <taxon>Bacteria</taxon>
        <taxon>Bacillati</taxon>
        <taxon>Cyanobacteriota</taxon>
        <taxon>Cyanophyceae</taxon>
        <taxon>Nostocales</taxon>
        <taxon>Nostocaceae</taxon>
        <taxon>Trichormus</taxon>
    </lineage>
</organism>
<proteinExistence type="predicted"/>
<dbReference type="EMBL" id="CP002059">
    <property type="protein sequence ID" value="ADI63646.1"/>
    <property type="molecule type" value="Genomic_DNA"/>
</dbReference>
<dbReference type="KEGG" id="naz:Aazo_1402"/>
<protein>
    <submittedName>
        <fullName evidence="1">Uncharacterized protein</fullName>
    </submittedName>
</protein>
<dbReference type="Proteomes" id="UP000001511">
    <property type="component" value="Chromosome"/>
</dbReference>
<gene>
    <name evidence="1" type="ordered locus">Aazo_1402</name>
</gene>